<dbReference type="Pfam" id="PF04032">
    <property type="entry name" value="Rpr2"/>
    <property type="match status" value="1"/>
</dbReference>
<evidence type="ECO:0000313" key="6">
    <source>
        <dbReference type="RefSeq" id="XP_015514764.2"/>
    </source>
</evidence>
<name>A0A6J0BJ47_NEOLC</name>
<keyword evidence="2" id="KW-0479">Metal-binding</keyword>
<dbReference type="GO" id="GO:0008033">
    <property type="term" value="P:tRNA processing"/>
    <property type="evidence" value="ECO:0007669"/>
    <property type="project" value="UniProtKB-KW"/>
</dbReference>
<protein>
    <submittedName>
        <fullName evidence="6">Ribonuclease P protein subunit p21 isoform X2</fullName>
    </submittedName>
</protein>
<evidence type="ECO:0000256" key="3">
    <source>
        <dbReference type="ARBA" id="ARBA00022833"/>
    </source>
</evidence>
<dbReference type="InterPro" id="IPR007175">
    <property type="entry name" value="Rpr2/Snm1/Rpp21"/>
</dbReference>
<dbReference type="GeneID" id="107220614"/>
<keyword evidence="5" id="KW-1185">Reference proteome</keyword>
<dbReference type="PANTHER" id="PTHR14742">
    <property type="entry name" value="RIBONUCLEASE P SUBUNIT P21"/>
    <property type="match status" value="1"/>
</dbReference>
<evidence type="ECO:0000256" key="1">
    <source>
        <dbReference type="ARBA" id="ARBA00022694"/>
    </source>
</evidence>
<dbReference type="InParanoid" id="A0A6J0BJ47"/>
<sequence length="199" mass="22368">MSSNAINVKLCQGKDVLERMNYLYQASYLMAIQSKNPVAASYYGNIMLGCAKKAVLRMSPDIKRTICKCCQLPLIPGDTARVRLISKPMKMVKWTCLTCGATRKFPTKKGYKLWADQPEALVELFDYTFKQSVDGVNKYNSRNNDATKSSSPSVDGNILCTTENYGNSFPLTEENNVLYKKSNLRQDKSVTSKCNIVRD</sequence>
<evidence type="ECO:0000313" key="5">
    <source>
        <dbReference type="Proteomes" id="UP000829291"/>
    </source>
</evidence>
<accession>A0A6J0BJ47</accession>
<keyword evidence="1" id="KW-0819">tRNA processing</keyword>
<keyword evidence="3" id="KW-0862">Zinc</keyword>
<comment type="similarity">
    <text evidence="4">Belongs to the eukaryotic/archaeal RNase P protein component 4 family.</text>
</comment>
<dbReference type="KEGG" id="nlo:107220614"/>
<dbReference type="Gene3D" id="6.20.50.20">
    <property type="match status" value="1"/>
</dbReference>
<dbReference type="GO" id="GO:0005655">
    <property type="term" value="C:nucleolar ribonuclease P complex"/>
    <property type="evidence" value="ECO:0007669"/>
    <property type="project" value="TreeGrafter"/>
</dbReference>
<evidence type="ECO:0000256" key="4">
    <source>
        <dbReference type="ARBA" id="ARBA00038402"/>
    </source>
</evidence>
<dbReference type="Proteomes" id="UP000829291">
    <property type="component" value="Chromosome 3"/>
</dbReference>
<dbReference type="RefSeq" id="XP_015514764.2">
    <property type="nucleotide sequence ID" value="XM_015659278.2"/>
</dbReference>
<dbReference type="PANTHER" id="PTHR14742:SF0">
    <property type="entry name" value="RIBONUCLEASE P PROTEIN SUBUNIT P21"/>
    <property type="match status" value="1"/>
</dbReference>
<gene>
    <name evidence="6" type="primary">LOC107220614</name>
</gene>
<dbReference type="GO" id="GO:0046872">
    <property type="term" value="F:metal ion binding"/>
    <property type="evidence" value="ECO:0007669"/>
    <property type="project" value="UniProtKB-KW"/>
</dbReference>
<proteinExistence type="inferred from homology"/>
<organism evidence="6">
    <name type="scientific">Neodiprion lecontei</name>
    <name type="common">Redheaded pine sawfly</name>
    <dbReference type="NCBI Taxonomy" id="441921"/>
    <lineage>
        <taxon>Eukaryota</taxon>
        <taxon>Metazoa</taxon>
        <taxon>Ecdysozoa</taxon>
        <taxon>Arthropoda</taxon>
        <taxon>Hexapoda</taxon>
        <taxon>Insecta</taxon>
        <taxon>Pterygota</taxon>
        <taxon>Neoptera</taxon>
        <taxon>Endopterygota</taxon>
        <taxon>Hymenoptera</taxon>
        <taxon>Tenthredinoidea</taxon>
        <taxon>Diprionidae</taxon>
        <taxon>Diprioninae</taxon>
        <taxon>Neodiprion</taxon>
    </lineage>
</organism>
<reference evidence="6" key="1">
    <citation type="submission" date="2025-08" db="UniProtKB">
        <authorList>
            <consortium name="RefSeq"/>
        </authorList>
    </citation>
    <scope>IDENTIFICATION</scope>
    <source>
        <tissue evidence="6">Thorax and Abdomen</tissue>
    </source>
</reference>
<dbReference type="OrthoDB" id="128536at2759"/>
<evidence type="ECO:0000256" key="2">
    <source>
        <dbReference type="ARBA" id="ARBA00022723"/>
    </source>
</evidence>